<evidence type="ECO:0000313" key="2">
    <source>
        <dbReference type="EMBL" id="SIS31598.1"/>
    </source>
</evidence>
<dbReference type="AlphaFoldDB" id="A0A1N7I3I8"/>
<gene>
    <name evidence="1" type="ORF">EG359_09060</name>
    <name evidence="2" type="ORF">SAMN05421768_102459</name>
</gene>
<evidence type="ECO:0000313" key="4">
    <source>
        <dbReference type="Proteomes" id="UP000279541"/>
    </source>
</evidence>
<reference evidence="2 3" key="1">
    <citation type="submission" date="2017-01" db="EMBL/GenBank/DDBJ databases">
        <authorList>
            <person name="Mah S.A."/>
            <person name="Swanson W.J."/>
            <person name="Moy G.W."/>
            <person name="Vacquier V.D."/>
        </authorList>
    </citation>
    <scope>NUCLEOTIDE SEQUENCE [LARGE SCALE GENOMIC DNA]</scope>
    <source>
        <strain evidence="2 3">DSM 16927</strain>
    </source>
</reference>
<dbReference type="Proteomes" id="UP000279541">
    <property type="component" value="Chromosome"/>
</dbReference>
<dbReference type="OrthoDB" id="1275091at2"/>
<dbReference type="RefSeq" id="WP_076352517.1">
    <property type="nucleotide sequence ID" value="NZ_CP033926.1"/>
</dbReference>
<sequence>MNFKNKFPELFQFFGGYFPDADFDNLTDENVVRNYVIDCNKSEVSKKALEKAKEELSILIVKIDSYWEDVESETNRYFEGPQDALNWLNMVWRELNK</sequence>
<accession>A0A1N7I3I8</accession>
<evidence type="ECO:0000313" key="1">
    <source>
        <dbReference type="EMBL" id="AZA99756.1"/>
    </source>
</evidence>
<dbReference type="EMBL" id="CP033926">
    <property type="protein sequence ID" value="AZA99756.1"/>
    <property type="molecule type" value="Genomic_DNA"/>
</dbReference>
<dbReference type="KEGG" id="cjt:EG359_09060"/>
<dbReference type="EMBL" id="FTNZ01000002">
    <property type="protein sequence ID" value="SIS31598.1"/>
    <property type="molecule type" value="Genomic_DNA"/>
</dbReference>
<keyword evidence="4" id="KW-1185">Reference proteome</keyword>
<dbReference type="STRING" id="112234.SAMN05421768_102459"/>
<protein>
    <recommendedName>
        <fullName evidence="5">CdiI immunity protein domain-containing protein</fullName>
    </recommendedName>
</protein>
<evidence type="ECO:0008006" key="5">
    <source>
        <dbReference type="Google" id="ProtNLM"/>
    </source>
</evidence>
<proteinExistence type="predicted"/>
<dbReference type="Proteomes" id="UP000186106">
    <property type="component" value="Unassembled WGS sequence"/>
</dbReference>
<name>A0A1N7I3I8_9FLAO</name>
<evidence type="ECO:0000313" key="3">
    <source>
        <dbReference type="Proteomes" id="UP000186106"/>
    </source>
</evidence>
<organism evidence="2 3">
    <name type="scientific">Chryseobacterium joostei</name>
    <dbReference type="NCBI Taxonomy" id="112234"/>
    <lineage>
        <taxon>Bacteria</taxon>
        <taxon>Pseudomonadati</taxon>
        <taxon>Bacteroidota</taxon>
        <taxon>Flavobacteriia</taxon>
        <taxon>Flavobacteriales</taxon>
        <taxon>Weeksellaceae</taxon>
        <taxon>Chryseobacterium group</taxon>
        <taxon>Chryseobacterium</taxon>
    </lineage>
</organism>
<reference evidence="1 4" key="2">
    <citation type="submission" date="2018-11" db="EMBL/GenBank/DDBJ databases">
        <title>Proposal to divide the Flavobacteriaceae and reorganize its genera based on Amino Acid Identity values calculated from whole genome sequences.</title>
        <authorList>
            <person name="Nicholson A.C."/>
            <person name="Gulvik C.A."/>
            <person name="Whitney A.M."/>
            <person name="Humrighouse B.W."/>
            <person name="Bell M."/>
            <person name="Holmes B."/>
            <person name="Steigerwalt A.G."/>
            <person name="Villarma A."/>
            <person name="Sheth M."/>
            <person name="Batra D."/>
            <person name="Pryor J."/>
            <person name="Bernardet J.-F."/>
            <person name="Hugo C."/>
            <person name="Kampfer P."/>
            <person name="Newman J."/>
            <person name="McQuiston J.R."/>
        </authorList>
    </citation>
    <scope>NUCLEOTIDE SEQUENCE [LARGE SCALE GENOMIC DNA]</scope>
    <source>
        <strain evidence="1 4">DSM 16927</strain>
    </source>
</reference>